<dbReference type="EMBL" id="BOQN01000041">
    <property type="protein sequence ID" value="GIM91216.1"/>
    <property type="molecule type" value="Genomic_DNA"/>
</dbReference>
<dbReference type="Proteomes" id="UP000677082">
    <property type="component" value="Unassembled WGS sequence"/>
</dbReference>
<organism evidence="1 2">
    <name type="scientific">Paractinoplanes toevensis</name>
    <dbReference type="NCBI Taxonomy" id="571911"/>
    <lineage>
        <taxon>Bacteria</taxon>
        <taxon>Bacillati</taxon>
        <taxon>Actinomycetota</taxon>
        <taxon>Actinomycetes</taxon>
        <taxon>Micromonosporales</taxon>
        <taxon>Micromonosporaceae</taxon>
        <taxon>Paractinoplanes</taxon>
    </lineage>
</organism>
<evidence type="ECO:0000313" key="2">
    <source>
        <dbReference type="Proteomes" id="UP000677082"/>
    </source>
</evidence>
<reference evidence="1 2" key="1">
    <citation type="submission" date="2021-03" db="EMBL/GenBank/DDBJ databases">
        <title>Whole genome shotgun sequence of Actinoplanes toevensis NBRC 105298.</title>
        <authorList>
            <person name="Komaki H."/>
            <person name="Tamura T."/>
        </authorList>
    </citation>
    <scope>NUCLEOTIDE SEQUENCE [LARGE SCALE GENOMIC DNA]</scope>
    <source>
        <strain evidence="1 2">NBRC 105298</strain>
    </source>
</reference>
<keyword evidence="2" id="KW-1185">Reference proteome</keyword>
<evidence type="ECO:0008006" key="3">
    <source>
        <dbReference type="Google" id="ProtNLM"/>
    </source>
</evidence>
<proteinExistence type="predicted"/>
<comment type="caution">
    <text evidence="1">The sequence shown here is derived from an EMBL/GenBank/DDBJ whole genome shotgun (WGS) entry which is preliminary data.</text>
</comment>
<gene>
    <name evidence="1" type="ORF">Ato02nite_030090</name>
</gene>
<evidence type="ECO:0000313" key="1">
    <source>
        <dbReference type="EMBL" id="GIM91216.1"/>
    </source>
</evidence>
<sequence>MTTPSVATAALLELLRWPASPPAPIDWAAVQSATGAQYPAEFREVTEALPPGMFQTFLSLLHPANFPPEEYADEIHGYAQMLGEPDLVPWAVVGMDYIIAWRIEGDDPDAWPVVVCDSRGPGRVVHRLSTAAFLRAVLTVPTPIEELSFVAEAQQPPSYVANDGRMSAPAGPDEEHWNREAEGRELIGPVDCVDQLRDLVTPAPITITVPRWYTVWSQVQGKIGWPPPPDYKHLIEELGAIQVGPVTVAAPGGPVDLVKTYDKLRRRVVKQRAAGGGPAGTVWPEPRGVMRWGDLEGGGHVCWLTYTKRPEFWPVIVFDAELSRHRLHMMSASRFLLEVATNPDHPWGG</sequence>
<dbReference type="RefSeq" id="WP_213007129.1">
    <property type="nucleotide sequence ID" value="NZ_BOQN01000041.1"/>
</dbReference>
<accession>A0A919TAK8</accession>
<name>A0A919TAK8_9ACTN</name>
<protein>
    <recommendedName>
        <fullName evidence="3">Knr4/Smi1-like domain-containing protein</fullName>
    </recommendedName>
</protein>
<dbReference type="AlphaFoldDB" id="A0A919TAK8"/>